<sequence length="347" mass="40157">MYKVGVCGHIGIGKSLVNGQTVKTKELIEELRIILGEEEVCYVDTHNWKRNPLKLIFQSILLMKKSENLIILPAHNGVKIFVPLFSVMNKFYKKKIHYCVIGGWLPNLVERNKWLITFLRLFNNIFVETNVMLNQLNVRGLTNVQVISNFKKLEFNDEISIVENYSKPYKLCIFSRIMKEKGVEDAIDTVMRINSKYNNTIYTLDLYGPIESSYKKEFEELLKKLPETIKYRGVIEPSKSVEIISKYYLLLFPTRFKTEGIPGTIIDSYTAGVPVVASNWDSANEIIEDKKTGFIFPLGDLESFFSILDDLSKMSKQIAEMRYECIERAKKYSSNVVVKKICDFMEK</sequence>
<dbReference type="Proteomes" id="UP000092605">
    <property type="component" value="Unassembled WGS sequence"/>
</dbReference>
<dbReference type="RefSeq" id="WP_066071656.1">
    <property type="nucleotide sequence ID" value="NZ_FRBG01000004.1"/>
</dbReference>
<dbReference type="PANTHER" id="PTHR12526">
    <property type="entry name" value="GLYCOSYLTRANSFERASE"/>
    <property type="match status" value="1"/>
</dbReference>
<gene>
    <name evidence="1" type="ORF">JWYL7_1649</name>
    <name evidence="2" type="ORF">SAMN05661008_00728</name>
</gene>
<dbReference type="Proteomes" id="UP000323392">
    <property type="component" value="Unassembled WGS sequence"/>
</dbReference>
<dbReference type="CDD" id="cd03801">
    <property type="entry name" value="GT4_PimA-like"/>
    <property type="match status" value="1"/>
</dbReference>
<dbReference type="EMBL" id="LSFY01000001">
    <property type="protein sequence ID" value="KXZ40574.1"/>
    <property type="molecule type" value="Genomic_DNA"/>
</dbReference>
<organism evidence="1 3">
    <name type="scientific">Alkalithermobacter thermoalcaliphilus JW-YL-7 = DSM 7308</name>
    <dbReference type="NCBI Taxonomy" id="1121328"/>
    <lineage>
        <taxon>Bacteria</taxon>
        <taxon>Bacillati</taxon>
        <taxon>Bacillota</taxon>
        <taxon>Clostridia</taxon>
        <taxon>Peptostreptococcales</taxon>
        <taxon>Tepidibacteraceae</taxon>
        <taxon>Alkalithermobacter</taxon>
    </lineage>
</organism>
<dbReference type="SUPFAM" id="SSF53756">
    <property type="entry name" value="UDP-Glycosyltransferase/glycogen phosphorylase"/>
    <property type="match status" value="1"/>
</dbReference>
<dbReference type="OrthoDB" id="9813214at2"/>
<dbReference type="Gene3D" id="3.40.50.2000">
    <property type="entry name" value="Glycogen Phosphorylase B"/>
    <property type="match status" value="2"/>
</dbReference>
<reference evidence="1 3" key="1">
    <citation type="submission" date="2016-02" db="EMBL/GenBank/DDBJ databases">
        <title>Draft genome sequence for Clostridium paradoxum JW-YL-7.</title>
        <authorList>
            <person name="Utturkar S.M."/>
            <person name="Lancaster A."/>
            <person name="Poole F.L."/>
            <person name="Adams M.W."/>
            <person name="Brown S.D."/>
        </authorList>
    </citation>
    <scope>NUCLEOTIDE SEQUENCE [LARGE SCALE GENOMIC DNA]</scope>
    <source>
        <strain evidence="1 3">JW-YL-7</strain>
    </source>
</reference>
<evidence type="ECO:0000313" key="3">
    <source>
        <dbReference type="Proteomes" id="UP000092605"/>
    </source>
</evidence>
<name>A0A150FSJ7_CLOPD</name>
<dbReference type="GO" id="GO:0016740">
    <property type="term" value="F:transferase activity"/>
    <property type="evidence" value="ECO:0007669"/>
    <property type="project" value="UniProtKB-KW"/>
</dbReference>
<dbReference type="EMBL" id="FRBG01000004">
    <property type="protein sequence ID" value="SHK70173.1"/>
    <property type="molecule type" value="Genomic_DNA"/>
</dbReference>
<proteinExistence type="predicted"/>
<dbReference type="Pfam" id="PF13692">
    <property type="entry name" value="Glyco_trans_1_4"/>
    <property type="match status" value="1"/>
</dbReference>
<accession>A0A150FSJ7</accession>
<reference evidence="2 4" key="2">
    <citation type="submission" date="2016-11" db="EMBL/GenBank/DDBJ databases">
        <authorList>
            <person name="Varghese N."/>
            <person name="Submissions S."/>
        </authorList>
    </citation>
    <scope>NUCLEOTIDE SEQUENCE [LARGE SCALE GENOMIC DNA]</scope>
    <source>
        <strain evidence="2 4">DSM 7308</strain>
    </source>
</reference>
<evidence type="ECO:0000313" key="1">
    <source>
        <dbReference type="EMBL" id="KXZ40574.1"/>
    </source>
</evidence>
<protein>
    <submittedName>
        <fullName evidence="1">Glycosyl transferase group 1</fullName>
    </submittedName>
    <submittedName>
        <fullName evidence="2">Glycosyltransferase involved in cell wall bisynthesis</fullName>
    </submittedName>
</protein>
<dbReference type="STRING" id="1121328.JWYL7_1649"/>
<dbReference type="PANTHER" id="PTHR12526:SF630">
    <property type="entry name" value="GLYCOSYLTRANSFERASE"/>
    <property type="match status" value="1"/>
</dbReference>
<comment type="caution">
    <text evidence="1">The sequence shown here is derived from an EMBL/GenBank/DDBJ whole genome shotgun (WGS) entry which is preliminary data.</text>
</comment>
<keyword evidence="4" id="KW-1185">Reference proteome</keyword>
<evidence type="ECO:0000313" key="2">
    <source>
        <dbReference type="EMBL" id="SHK70173.1"/>
    </source>
</evidence>
<dbReference type="AlphaFoldDB" id="A0A150FSJ7"/>
<keyword evidence="1" id="KW-0808">Transferase</keyword>
<dbReference type="PATRIC" id="fig|1121328.3.peg.1660"/>
<evidence type="ECO:0000313" key="4">
    <source>
        <dbReference type="Proteomes" id="UP000323392"/>
    </source>
</evidence>